<protein>
    <submittedName>
        <fullName evidence="2">Putative secreted protein</fullName>
    </submittedName>
</protein>
<evidence type="ECO:0000313" key="2">
    <source>
        <dbReference type="EMBL" id="CRX38543.1"/>
    </source>
</evidence>
<organism evidence="2 3">
    <name type="scientific">Estrella lausannensis</name>
    <dbReference type="NCBI Taxonomy" id="483423"/>
    <lineage>
        <taxon>Bacteria</taxon>
        <taxon>Pseudomonadati</taxon>
        <taxon>Chlamydiota</taxon>
        <taxon>Chlamydiia</taxon>
        <taxon>Parachlamydiales</taxon>
        <taxon>Candidatus Criblamydiaceae</taxon>
        <taxon>Estrella</taxon>
    </lineage>
</organism>
<feature type="chain" id="PRO_5005218583" evidence="1">
    <location>
        <begin position="26"/>
        <end position="328"/>
    </location>
</feature>
<reference evidence="3" key="1">
    <citation type="submission" date="2015-06" db="EMBL/GenBank/DDBJ databases">
        <authorList>
            <person name="Bertelli C."/>
        </authorList>
    </citation>
    <scope>NUCLEOTIDE SEQUENCE [LARGE SCALE GENOMIC DNA]</scope>
    <source>
        <strain evidence="3">CRIB-30</strain>
    </source>
</reference>
<name>A0A0H5DQY5_9BACT</name>
<accession>A0A0H5DQY5</accession>
<keyword evidence="3" id="KW-1185">Reference proteome</keyword>
<sequence length="328" mass="37504">MFCFNLKRCSLLIFTAFCFSASLPADEIDEGIPPEIAEAKARYIERVNDETAPPQKRDLFGNQYLFYREGTCPNSEQIESQSKKVYNLLKSKQRPLISFNKTKLIPFDNGGTCSAMALDFLARYITVCSKKRSAEERRECVINFQPFYAKNNKTFVSRQAAYNTIEVKADTPQSEEEIKQQKIQSLANYHGMHLTPVMGTVTMRQLENGFDLKGVIDQLPEGTYVVRMLSPANNAKREYYGHTMTFVKNKDFSVYYDNSRGPLEVTEDLGETVREILIDWGIPEFRIYHATCGDRGCSNLKNDSCTMQRSLSLESEDAHDAFPLISWE</sequence>
<feature type="signal peptide" evidence="1">
    <location>
        <begin position="1"/>
        <end position="25"/>
    </location>
</feature>
<dbReference type="Proteomes" id="UP000220251">
    <property type="component" value="Unassembled WGS sequence"/>
</dbReference>
<dbReference type="EMBL" id="CWGJ01000012">
    <property type="protein sequence ID" value="CRX38543.1"/>
    <property type="molecule type" value="Genomic_DNA"/>
</dbReference>
<keyword evidence="1" id="KW-0732">Signal</keyword>
<gene>
    <name evidence="2" type="ORF">ELAC_1201</name>
</gene>
<evidence type="ECO:0000256" key="1">
    <source>
        <dbReference type="SAM" id="SignalP"/>
    </source>
</evidence>
<evidence type="ECO:0000313" key="3">
    <source>
        <dbReference type="Proteomes" id="UP000220251"/>
    </source>
</evidence>
<dbReference type="AlphaFoldDB" id="A0A0H5DQY5"/>
<proteinExistence type="predicted"/>